<dbReference type="PANTHER" id="PTHR33741:SF5">
    <property type="entry name" value="TRANSMEMBRANE PROTEIN DDB_G0269096-RELATED"/>
    <property type="match status" value="1"/>
</dbReference>
<dbReference type="Proteomes" id="UP000812966">
    <property type="component" value="Unassembled WGS sequence"/>
</dbReference>
<comment type="caution">
    <text evidence="4">The sequence shown here is derived from an EMBL/GenBank/DDBJ whole genome shotgun (WGS) entry which is preliminary data.</text>
</comment>
<dbReference type="Pfam" id="PF04982">
    <property type="entry name" value="TM_HPP"/>
    <property type="match status" value="1"/>
</dbReference>
<name>A0A8K0JGE7_9TREE</name>
<feature type="transmembrane region" description="Helical" evidence="2">
    <location>
        <begin position="271"/>
        <end position="289"/>
    </location>
</feature>
<dbReference type="AlphaFoldDB" id="A0A8K0JGE7"/>
<feature type="compositionally biased region" description="Low complexity" evidence="1">
    <location>
        <begin position="1"/>
        <end position="18"/>
    </location>
</feature>
<feature type="transmembrane region" description="Helical" evidence="2">
    <location>
        <begin position="187"/>
        <end position="205"/>
    </location>
</feature>
<feature type="compositionally biased region" description="Basic and acidic residues" evidence="1">
    <location>
        <begin position="343"/>
        <end position="364"/>
    </location>
</feature>
<feature type="domain" description="HPP transmembrane region" evidence="3">
    <location>
        <begin position="127"/>
        <end position="298"/>
    </location>
</feature>
<sequence>MHTITTRSPSMSGSSTSTARDTSLPPPPHAIPANSEKPHDPSNASSSNKPPSQSQPPQKQTGRQGNDKDADDARDQELSEDGPPEDIRYYLPTLVGRFVGYRPPGLKPPFEPLGIPPFKYLDRIPLKYENYIWSAVGSFVGIILIEIVMIRAFAGVPGNGLIVAAFGAGAVLAYSQFESPLAQPRSIIGGSAISCVISVGLTRLFRLSNNYGATSNLTSGELGSLGWINGALSMSLSLLAMQLTGTTHPPGGAAALVAATQGGAIMMSWRYIYVVMVSACLELGWALVWNNLGRRRYPTYWISPSSTVGARTFRRLRSNAHSQQHAEADEKATMARRASRRGTRGESRRMTRSEREFLRDEQGNHRHVINTEQRLGMGEGAGLRPDRERRLVEEGIFSKTTQERRGGGGMIGSQGLGCRV</sequence>
<feature type="transmembrane region" description="Helical" evidence="2">
    <location>
        <begin position="131"/>
        <end position="150"/>
    </location>
</feature>
<dbReference type="InterPro" id="IPR058581">
    <property type="entry name" value="TM_HPP"/>
</dbReference>
<keyword evidence="2" id="KW-0472">Membrane</keyword>
<evidence type="ECO:0000256" key="2">
    <source>
        <dbReference type="SAM" id="Phobius"/>
    </source>
</evidence>
<protein>
    <recommendedName>
        <fullName evidence="3">HPP transmembrane region domain-containing protein</fullName>
    </recommendedName>
</protein>
<dbReference type="InterPro" id="IPR007065">
    <property type="entry name" value="HPP"/>
</dbReference>
<keyword evidence="2" id="KW-1133">Transmembrane helix</keyword>
<feature type="region of interest" description="Disordered" evidence="1">
    <location>
        <begin position="1"/>
        <end position="87"/>
    </location>
</feature>
<dbReference type="EMBL" id="JABELV010000155">
    <property type="protein sequence ID" value="KAG7529196.1"/>
    <property type="molecule type" value="Genomic_DNA"/>
</dbReference>
<keyword evidence="2" id="KW-0812">Transmembrane</keyword>
<gene>
    <name evidence="4" type="ORF">FFLO_05750</name>
</gene>
<feature type="region of interest" description="Disordered" evidence="1">
    <location>
        <begin position="318"/>
        <end position="382"/>
    </location>
</feature>
<keyword evidence="5" id="KW-1185">Reference proteome</keyword>
<evidence type="ECO:0000313" key="5">
    <source>
        <dbReference type="Proteomes" id="UP000812966"/>
    </source>
</evidence>
<evidence type="ECO:0000313" key="4">
    <source>
        <dbReference type="EMBL" id="KAG7529196.1"/>
    </source>
</evidence>
<feature type="compositionally biased region" description="Low complexity" evidence="1">
    <location>
        <begin position="41"/>
        <end position="60"/>
    </location>
</feature>
<evidence type="ECO:0000256" key="1">
    <source>
        <dbReference type="SAM" id="MobiDB-lite"/>
    </source>
</evidence>
<feature type="transmembrane region" description="Helical" evidence="2">
    <location>
        <begin position="156"/>
        <end position="175"/>
    </location>
</feature>
<feature type="compositionally biased region" description="Basic and acidic residues" evidence="1">
    <location>
        <begin position="65"/>
        <end position="77"/>
    </location>
</feature>
<accession>A0A8K0JGE7</accession>
<dbReference type="PANTHER" id="PTHR33741">
    <property type="entry name" value="TRANSMEMBRANE PROTEIN DDB_G0269096-RELATED"/>
    <property type="match status" value="1"/>
</dbReference>
<organism evidence="4 5">
    <name type="scientific">Filobasidium floriforme</name>
    <dbReference type="NCBI Taxonomy" id="5210"/>
    <lineage>
        <taxon>Eukaryota</taxon>
        <taxon>Fungi</taxon>
        <taxon>Dikarya</taxon>
        <taxon>Basidiomycota</taxon>
        <taxon>Agaricomycotina</taxon>
        <taxon>Tremellomycetes</taxon>
        <taxon>Filobasidiales</taxon>
        <taxon>Filobasidiaceae</taxon>
        <taxon>Filobasidium</taxon>
    </lineage>
</organism>
<evidence type="ECO:0000259" key="3">
    <source>
        <dbReference type="Pfam" id="PF04982"/>
    </source>
</evidence>
<proteinExistence type="predicted"/>
<reference evidence="4" key="1">
    <citation type="submission" date="2020-04" db="EMBL/GenBank/DDBJ databases">
        <title>Analysis of mating type loci in Filobasidium floriforme.</title>
        <authorList>
            <person name="Nowrousian M."/>
        </authorList>
    </citation>
    <scope>NUCLEOTIDE SEQUENCE</scope>
    <source>
        <strain evidence="4">CBS 6242</strain>
    </source>
</reference>
<feature type="compositionally biased region" description="Basic and acidic residues" evidence="1">
    <location>
        <begin position="324"/>
        <end position="333"/>
    </location>
</feature>